<dbReference type="PROSITE" id="PS51257">
    <property type="entry name" value="PROKAR_LIPOPROTEIN"/>
    <property type="match status" value="1"/>
</dbReference>
<keyword evidence="4 6" id="KW-0697">Rotamase</keyword>
<evidence type="ECO:0000256" key="2">
    <source>
        <dbReference type="ARBA" id="ARBA00006577"/>
    </source>
</evidence>
<dbReference type="Gene3D" id="1.10.287.460">
    <property type="entry name" value="Peptidyl-prolyl cis-trans isomerase, FKBP-type, N-terminal domain"/>
    <property type="match status" value="1"/>
</dbReference>
<accession>A0A3E0HE11</accession>
<comment type="catalytic activity">
    <reaction evidence="1 6 7">
        <text>[protein]-peptidylproline (omega=180) = [protein]-peptidylproline (omega=0)</text>
        <dbReference type="Rhea" id="RHEA:16237"/>
        <dbReference type="Rhea" id="RHEA-COMP:10747"/>
        <dbReference type="Rhea" id="RHEA-COMP:10748"/>
        <dbReference type="ChEBI" id="CHEBI:83833"/>
        <dbReference type="ChEBI" id="CHEBI:83834"/>
        <dbReference type="EC" id="5.2.1.8"/>
    </reaction>
</comment>
<sequence>MKLTNILAATVVGLSIVSCSNGQFKQKSSLATEVDSVSYAIGLDMATKIKMNFDEMDQDLFVQGFKNGMDSTNLLVESKDVNNILRNFFKKKQEERMKQMQEEQAKKAEAEFGDNKKAGEDFLAANKAKDGVKTTESGLQYVVLKEGEGEVPTANSRVKVHYHGTLIDGTVFDSSVERGEPTEFGVGQVIKGWTEGLQLMKPGAKYKFFIPQELAYGAQQRGQHIKPFSALVFEVELLEIK</sequence>
<dbReference type="FunFam" id="3.10.50.40:FF:000045">
    <property type="entry name" value="Peptidyl-prolyl cis-trans isomerase"/>
    <property type="match status" value="1"/>
</dbReference>
<name>A0A3E0HE11_9FLAO</name>
<evidence type="ECO:0000256" key="5">
    <source>
        <dbReference type="ARBA" id="ARBA00023235"/>
    </source>
</evidence>
<dbReference type="Gene3D" id="3.10.50.40">
    <property type="match status" value="1"/>
</dbReference>
<keyword evidence="5 6" id="KW-0413">Isomerase</keyword>
<keyword evidence="3" id="KW-0732">Signal</keyword>
<feature type="domain" description="PPIase FKBP-type" evidence="8">
    <location>
        <begin position="155"/>
        <end position="241"/>
    </location>
</feature>
<dbReference type="Proteomes" id="UP000256884">
    <property type="component" value="Unassembled WGS sequence"/>
</dbReference>
<evidence type="ECO:0000256" key="4">
    <source>
        <dbReference type="ARBA" id="ARBA00023110"/>
    </source>
</evidence>
<evidence type="ECO:0000256" key="1">
    <source>
        <dbReference type="ARBA" id="ARBA00000971"/>
    </source>
</evidence>
<reference evidence="9 10" key="1">
    <citation type="submission" date="2018-08" db="EMBL/GenBank/DDBJ databases">
        <title>Genomic Encyclopedia of Type Strains, Phase IV (KMG-IV): sequencing the most valuable type-strain genomes for metagenomic binning, comparative biology and taxonomic classification.</title>
        <authorList>
            <person name="Goeker M."/>
        </authorList>
    </citation>
    <scope>NUCLEOTIDE SEQUENCE [LARGE SCALE GENOMIC DNA]</scope>
    <source>
        <strain evidence="9 10">DSM 18841</strain>
    </source>
</reference>
<dbReference type="EMBL" id="QUNS01000013">
    <property type="protein sequence ID" value="REH43450.1"/>
    <property type="molecule type" value="Genomic_DNA"/>
</dbReference>
<dbReference type="EC" id="5.2.1.8" evidence="7"/>
<evidence type="ECO:0000313" key="9">
    <source>
        <dbReference type="EMBL" id="REH43450.1"/>
    </source>
</evidence>
<dbReference type="GO" id="GO:0003755">
    <property type="term" value="F:peptidyl-prolyl cis-trans isomerase activity"/>
    <property type="evidence" value="ECO:0007669"/>
    <property type="project" value="UniProtKB-UniRule"/>
</dbReference>
<dbReference type="InterPro" id="IPR046357">
    <property type="entry name" value="PPIase_dom_sf"/>
</dbReference>
<evidence type="ECO:0000256" key="3">
    <source>
        <dbReference type="ARBA" id="ARBA00022729"/>
    </source>
</evidence>
<dbReference type="RefSeq" id="WP_115902284.1">
    <property type="nucleotide sequence ID" value="NZ_QUNS01000013.1"/>
</dbReference>
<comment type="caution">
    <text evidence="9">The sequence shown here is derived from an EMBL/GenBank/DDBJ whole genome shotgun (WGS) entry which is preliminary data.</text>
</comment>
<evidence type="ECO:0000256" key="6">
    <source>
        <dbReference type="PROSITE-ProRule" id="PRU00277"/>
    </source>
</evidence>
<dbReference type="GO" id="GO:0006457">
    <property type="term" value="P:protein folding"/>
    <property type="evidence" value="ECO:0007669"/>
    <property type="project" value="InterPro"/>
</dbReference>
<dbReference type="InterPro" id="IPR036944">
    <property type="entry name" value="PPIase_FKBP_N_sf"/>
</dbReference>
<dbReference type="Pfam" id="PF01346">
    <property type="entry name" value="FKBP_N"/>
    <property type="match status" value="1"/>
</dbReference>
<evidence type="ECO:0000256" key="7">
    <source>
        <dbReference type="RuleBase" id="RU003915"/>
    </source>
</evidence>
<dbReference type="PANTHER" id="PTHR43811">
    <property type="entry name" value="FKBP-TYPE PEPTIDYL-PROLYL CIS-TRANS ISOMERASE FKPA"/>
    <property type="match status" value="1"/>
</dbReference>
<evidence type="ECO:0000313" key="10">
    <source>
        <dbReference type="Proteomes" id="UP000256884"/>
    </source>
</evidence>
<dbReference type="InterPro" id="IPR001179">
    <property type="entry name" value="PPIase_FKBP_dom"/>
</dbReference>
<comment type="similarity">
    <text evidence="2 7">Belongs to the FKBP-type PPIase family.</text>
</comment>
<organism evidence="9 10">
    <name type="scientific">Tenacibaculum gallaicum</name>
    <dbReference type="NCBI Taxonomy" id="561505"/>
    <lineage>
        <taxon>Bacteria</taxon>
        <taxon>Pseudomonadati</taxon>
        <taxon>Bacteroidota</taxon>
        <taxon>Flavobacteriia</taxon>
        <taxon>Flavobacteriales</taxon>
        <taxon>Flavobacteriaceae</taxon>
        <taxon>Tenacibaculum</taxon>
    </lineage>
</organism>
<dbReference type="AlphaFoldDB" id="A0A3E0HE11"/>
<dbReference type="PANTHER" id="PTHR43811:SF19">
    <property type="entry name" value="39 KDA FK506-BINDING NUCLEAR PROTEIN"/>
    <property type="match status" value="1"/>
</dbReference>
<keyword evidence="10" id="KW-1185">Reference proteome</keyword>
<dbReference type="InterPro" id="IPR000774">
    <property type="entry name" value="PPIase_FKBP_N"/>
</dbReference>
<gene>
    <name evidence="9" type="ORF">C7448_11351</name>
</gene>
<dbReference type="PROSITE" id="PS50059">
    <property type="entry name" value="FKBP_PPIASE"/>
    <property type="match status" value="1"/>
</dbReference>
<dbReference type="OrthoDB" id="9814548at2"/>
<evidence type="ECO:0000259" key="8">
    <source>
        <dbReference type="PROSITE" id="PS50059"/>
    </source>
</evidence>
<dbReference type="SUPFAM" id="SSF54534">
    <property type="entry name" value="FKBP-like"/>
    <property type="match status" value="1"/>
</dbReference>
<proteinExistence type="inferred from homology"/>
<protein>
    <recommendedName>
        <fullName evidence="7">Peptidyl-prolyl cis-trans isomerase</fullName>
        <ecNumber evidence="7">5.2.1.8</ecNumber>
    </recommendedName>
</protein>
<dbReference type="Pfam" id="PF00254">
    <property type="entry name" value="FKBP_C"/>
    <property type="match status" value="1"/>
</dbReference>